<evidence type="ECO:0000313" key="4">
    <source>
        <dbReference type="Proteomes" id="UP000294919"/>
    </source>
</evidence>
<dbReference type="SUPFAM" id="SSF110849">
    <property type="entry name" value="ParB/Sulfiredoxin"/>
    <property type="match status" value="1"/>
</dbReference>
<dbReference type="PANTHER" id="PTHR33375">
    <property type="entry name" value="CHROMOSOME-PARTITIONING PROTEIN PARB-RELATED"/>
    <property type="match status" value="1"/>
</dbReference>
<dbReference type="Gene3D" id="1.10.10.2830">
    <property type="match status" value="1"/>
</dbReference>
<evidence type="ECO:0000259" key="2">
    <source>
        <dbReference type="SMART" id="SM00470"/>
    </source>
</evidence>
<proteinExistence type="predicted"/>
<evidence type="ECO:0000313" key="3">
    <source>
        <dbReference type="EMBL" id="TCO70671.1"/>
    </source>
</evidence>
<dbReference type="RefSeq" id="WP_165916389.1">
    <property type="nucleotide sequence ID" value="NZ_SLWV01000025.1"/>
</dbReference>
<dbReference type="EMBL" id="SLWV01000025">
    <property type="protein sequence ID" value="TCO70671.1"/>
    <property type="molecule type" value="Genomic_DNA"/>
</dbReference>
<dbReference type="InterPro" id="IPR036086">
    <property type="entry name" value="ParB/Sulfiredoxin_sf"/>
</dbReference>
<dbReference type="GO" id="GO:0005694">
    <property type="term" value="C:chromosome"/>
    <property type="evidence" value="ECO:0007669"/>
    <property type="project" value="TreeGrafter"/>
</dbReference>
<evidence type="ECO:0000256" key="1">
    <source>
        <dbReference type="SAM" id="MobiDB-lite"/>
    </source>
</evidence>
<dbReference type="InterPro" id="IPR003115">
    <property type="entry name" value="ParB_N"/>
</dbReference>
<dbReference type="Pfam" id="PF02195">
    <property type="entry name" value="ParB_N"/>
    <property type="match status" value="1"/>
</dbReference>
<feature type="domain" description="ParB-like N-terminal" evidence="2">
    <location>
        <begin position="38"/>
        <end position="135"/>
    </location>
</feature>
<gene>
    <name evidence="3" type="ORF">EV214_12541</name>
</gene>
<organism evidence="3 4">
    <name type="scientific">Marinisporobacter balticus</name>
    <dbReference type="NCBI Taxonomy" id="2018667"/>
    <lineage>
        <taxon>Bacteria</taxon>
        <taxon>Bacillati</taxon>
        <taxon>Bacillota</taxon>
        <taxon>Clostridia</taxon>
        <taxon>Peptostreptococcales</taxon>
        <taxon>Thermotaleaceae</taxon>
        <taxon>Marinisporobacter</taxon>
    </lineage>
</organism>
<protein>
    <submittedName>
        <fullName evidence="3">ParB family chromosome partitioning protein</fullName>
    </submittedName>
</protein>
<feature type="region of interest" description="Disordered" evidence="1">
    <location>
        <begin position="1"/>
        <end position="21"/>
    </location>
</feature>
<dbReference type="SUPFAM" id="SSF109709">
    <property type="entry name" value="KorB DNA-binding domain-like"/>
    <property type="match status" value="1"/>
</dbReference>
<name>A0A4R2KB20_9FIRM</name>
<dbReference type="SMART" id="SM00470">
    <property type="entry name" value="ParB"/>
    <property type="match status" value="1"/>
</dbReference>
<dbReference type="AlphaFoldDB" id="A0A4R2KB20"/>
<sequence length="293" mass="34462">MQNNMKERLKKAKNRIDSKPSHSTSFNFDVIKGDTGVREVEIEKLISAPAQWNFYKPLPDNKMTELIDSILSKGLLTPIVVWEKENDQYMILAGHNRVQAYEMLYLSTKDNQFLKINAVIKKLDEIDEIEAREIIIDTNWVQRQLSDIEKSMSINLKYGILMNSKKGYDGSGRVRDIISKEYNISGRQVDNYRRLNNLIKTLKDMINNNTLKATYALKLVSYDEDMQHYIYHNFKDKFIRKYMKNLKPSMTKDEITEVFKDDEDPLIELKFKVPTHLKDLINQKVKEILENNK</sequence>
<dbReference type="GO" id="GO:0007059">
    <property type="term" value="P:chromosome segregation"/>
    <property type="evidence" value="ECO:0007669"/>
    <property type="project" value="TreeGrafter"/>
</dbReference>
<dbReference type="Gene3D" id="3.90.1530.10">
    <property type="entry name" value="Conserved hypothetical protein from pyrococcus furiosus pfu- 392566-001, ParB domain"/>
    <property type="match status" value="1"/>
</dbReference>
<comment type="caution">
    <text evidence="3">The sequence shown here is derived from an EMBL/GenBank/DDBJ whole genome shotgun (WGS) entry which is preliminary data.</text>
</comment>
<dbReference type="InterPro" id="IPR050336">
    <property type="entry name" value="Chromosome_partition/occlusion"/>
</dbReference>
<dbReference type="Proteomes" id="UP000294919">
    <property type="component" value="Unassembled WGS sequence"/>
</dbReference>
<dbReference type="PANTHER" id="PTHR33375:SF1">
    <property type="entry name" value="CHROMOSOME-PARTITIONING PROTEIN PARB-RELATED"/>
    <property type="match status" value="1"/>
</dbReference>
<keyword evidence="4" id="KW-1185">Reference proteome</keyword>
<accession>A0A4R2KB20</accession>
<reference evidence="3 4" key="1">
    <citation type="submission" date="2019-03" db="EMBL/GenBank/DDBJ databases">
        <title>Genomic Encyclopedia of Type Strains, Phase IV (KMG-IV): sequencing the most valuable type-strain genomes for metagenomic binning, comparative biology and taxonomic classification.</title>
        <authorList>
            <person name="Goeker M."/>
        </authorList>
    </citation>
    <scope>NUCLEOTIDE SEQUENCE [LARGE SCALE GENOMIC DNA]</scope>
    <source>
        <strain evidence="3 4">DSM 102940</strain>
    </source>
</reference>